<protein>
    <recommendedName>
        <fullName evidence="5">Anthocyanin 5-aromatic acyltransferase</fullName>
    </recommendedName>
</protein>
<reference evidence="3" key="1">
    <citation type="submission" date="2017-07" db="EMBL/GenBank/DDBJ databases">
        <title>Taro Niue Genome Assembly and Annotation.</title>
        <authorList>
            <person name="Atibalentja N."/>
            <person name="Keating K."/>
            <person name="Fields C.J."/>
        </authorList>
    </citation>
    <scope>NUCLEOTIDE SEQUENCE</scope>
    <source>
        <strain evidence="3">Niue_2</strain>
        <tissue evidence="3">Leaf</tissue>
    </source>
</reference>
<dbReference type="PANTHER" id="PTHR31625">
    <property type="match status" value="1"/>
</dbReference>
<gene>
    <name evidence="3" type="ORF">Taro_008226</name>
</gene>
<proteinExistence type="predicted"/>
<evidence type="ECO:0000313" key="4">
    <source>
        <dbReference type="Proteomes" id="UP000652761"/>
    </source>
</evidence>
<evidence type="ECO:0000256" key="2">
    <source>
        <dbReference type="ARBA" id="ARBA00023315"/>
    </source>
</evidence>
<comment type="caution">
    <text evidence="3">The sequence shown here is derived from an EMBL/GenBank/DDBJ whole genome shotgun (WGS) entry which is preliminary data.</text>
</comment>
<sequence length="467" mass="50580">MAPSEHQQAPPPMTKILERCLVAPAPGTVKPSALPLTFFDYIFLPFHPVQRVFFYELPCSRLLFLSDHLPHLKLSLSLALLEFRPLAGSLVLPPQCSSPEVRCGDGDAVEFTVAECSDNFHYLAGNHARDAARLHPLVPQLLLPGVGSRRAPVLALQATIFPGVGVAVGIAVQHAVADGSTSAHFLKTWAATCRLGRKGVLGVSCVGGPPTYDRTVIRDPMRLGRTFLADLQMLREDSRMEAWDLAGRSDIVRGTFIVTNEKIQQLSQRFTSKTSLECSPYTLASGLVWVCLVKAKGLDDVGGDTTEHFGFVTGCRARMDPQAPATYFGNCLGICCVEASRSDLVGEDGAVAASTAIRKVIRGVEERGGAFRGAENWIRDIFRLAALGILTVAGSPKLGMYQVDFGWGRPRKVEMVSIERTGAMSIAEAKEEEGGGLEFGLVLPREEMARFSGFFADGLKQLSCSWS</sequence>
<keyword evidence="1" id="KW-0808">Transferase</keyword>
<evidence type="ECO:0008006" key="5">
    <source>
        <dbReference type="Google" id="ProtNLM"/>
    </source>
</evidence>
<keyword evidence="4" id="KW-1185">Reference proteome</keyword>
<dbReference type="Gene3D" id="3.30.559.10">
    <property type="entry name" value="Chloramphenicol acetyltransferase-like domain"/>
    <property type="match status" value="2"/>
</dbReference>
<dbReference type="Proteomes" id="UP000652761">
    <property type="component" value="Unassembled WGS sequence"/>
</dbReference>
<dbReference type="SMR" id="A0A843U0J9"/>
<accession>A0A843U0J9</accession>
<dbReference type="OrthoDB" id="1862401at2759"/>
<organism evidence="3 4">
    <name type="scientific">Colocasia esculenta</name>
    <name type="common">Wild taro</name>
    <name type="synonym">Arum esculentum</name>
    <dbReference type="NCBI Taxonomy" id="4460"/>
    <lineage>
        <taxon>Eukaryota</taxon>
        <taxon>Viridiplantae</taxon>
        <taxon>Streptophyta</taxon>
        <taxon>Embryophyta</taxon>
        <taxon>Tracheophyta</taxon>
        <taxon>Spermatophyta</taxon>
        <taxon>Magnoliopsida</taxon>
        <taxon>Liliopsida</taxon>
        <taxon>Araceae</taxon>
        <taxon>Aroideae</taxon>
        <taxon>Colocasieae</taxon>
        <taxon>Colocasia</taxon>
    </lineage>
</organism>
<keyword evidence="2" id="KW-0012">Acyltransferase</keyword>
<dbReference type="Pfam" id="PF02458">
    <property type="entry name" value="Transferase"/>
    <property type="match status" value="1"/>
</dbReference>
<evidence type="ECO:0000313" key="3">
    <source>
        <dbReference type="EMBL" id="MQL75866.1"/>
    </source>
</evidence>
<dbReference type="InterPro" id="IPR023213">
    <property type="entry name" value="CAT-like_dom_sf"/>
</dbReference>
<name>A0A843U0J9_COLES</name>
<dbReference type="GO" id="GO:0016747">
    <property type="term" value="F:acyltransferase activity, transferring groups other than amino-acyl groups"/>
    <property type="evidence" value="ECO:0007669"/>
    <property type="project" value="UniProtKB-ARBA"/>
</dbReference>
<dbReference type="EMBL" id="NMUH01000268">
    <property type="protein sequence ID" value="MQL75866.1"/>
    <property type="molecule type" value="Genomic_DNA"/>
</dbReference>
<dbReference type="InterPro" id="IPR051504">
    <property type="entry name" value="Plant_metabolite_acyltrans"/>
</dbReference>
<evidence type="ECO:0000256" key="1">
    <source>
        <dbReference type="ARBA" id="ARBA00022679"/>
    </source>
</evidence>
<dbReference type="AlphaFoldDB" id="A0A843U0J9"/>